<dbReference type="Pfam" id="PF17961">
    <property type="entry name" value="Big_8"/>
    <property type="match status" value="1"/>
</dbReference>
<organism evidence="10 11">
    <name type="scientific">Leucobacter luti</name>
    <dbReference type="NCBI Taxonomy" id="340320"/>
    <lineage>
        <taxon>Bacteria</taxon>
        <taxon>Bacillati</taxon>
        <taxon>Actinomycetota</taxon>
        <taxon>Actinomycetes</taxon>
        <taxon>Micrococcales</taxon>
        <taxon>Microbacteriaceae</taxon>
        <taxon>Leucobacter</taxon>
    </lineage>
</organism>
<sequence>MNPSSRRQAHLGGLAPARTETAGLRRPLAALSVSALVLGAVFAGPSVAFANDEASSDAGAAPTLVEDAAAEEVGADGAPDPALSVDGETIEPTEQGVDPALDASDELSTGSERLPADQALDAVADSVVFDNVFIVQPRQYQGGAVDVAYAITIPDSVKAGDTIQLAYQAPLEYDNSIETVLKDADGVVVATGKLTDLENRIITFTFTDYVDKKKNVTIAGEFAMIANDPTLDGNLDGVSTTHEITFAQGELSFTDTLVIDPHSRTPLTKVFNYGVWTAEDKGHKNPEEAILWTANSPEGSWEGATVTLEPANGTSSFECSTLQFYTIEVPDGALYHNTEFDNEEQRTLSGSIANQPTFVKSVTCTEDRIEVVYDGHVDDNFVRQFTVKAGVNDRDEIGHFGSVIRGTDFVHSADAVACPDPIWGGTYVDYAPACTLEDTHWYNFVARDAAVGGGTGENRDASISIEKFSTDEGLAQGDYDTTPGKSLKKDTTEKITFEITNTGEETLTNISLVDTTIVGAELEMTQCDLDGLSLAAGESATCEGEVTVSTPGQHGDTATVTASARGGIEVSDTDDWWGAVAPDPTDPPVNPADPEKPVDPQKPDQHGNLAVTGHDAPWLLVLLAGFLAVGGGAVHLLSRRQTKRA</sequence>
<evidence type="ECO:0000259" key="9">
    <source>
        <dbReference type="Pfam" id="PF24346"/>
    </source>
</evidence>
<name>A0A4R6RSA3_9MICO</name>
<dbReference type="OrthoDB" id="5125152at2"/>
<dbReference type="Pfam" id="PF24346">
    <property type="entry name" value="DUF7507"/>
    <property type="match status" value="1"/>
</dbReference>
<evidence type="ECO:0000256" key="1">
    <source>
        <dbReference type="ARBA" id="ARBA00004168"/>
    </source>
</evidence>
<dbReference type="AlphaFoldDB" id="A0A4R6RSA3"/>
<evidence type="ECO:0000259" key="8">
    <source>
        <dbReference type="Pfam" id="PF17961"/>
    </source>
</evidence>
<feature type="region of interest" description="Disordered" evidence="6">
    <location>
        <begin position="72"/>
        <end position="109"/>
    </location>
</feature>
<keyword evidence="7" id="KW-1133">Transmembrane helix</keyword>
<evidence type="ECO:0000256" key="6">
    <source>
        <dbReference type="SAM" id="MobiDB-lite"/>
    </source>
</evidence>
<feature type="transmembrane region" description="Helical" evidence="7">
    <location>
        <begin position="618"/>
        <end position="637"/>
    </location>
</feature>
<keyword evidence="7" id="KW-0812">Transmembrane</keyword>
<reference evidence="10 11" key="1">
    <citation type="submission" date="2019-03" db="EMBL/GenBank/DDBJ databases">
        <title>Genomic analyses of the natural microbiome of Caenorhabditis elegans.</title>
        <authorList>
            <person name="Samuel B."/>
        </authorList>
    </citation>
    <scope>NUCLEOTIDE SEQUENCE [LARGE SCALE GENOMIC DNA]</scope>
    <source>
        <strain evidence="10 11">JUb18</strain>
    </source>
</reference>
<feature type="compositionally biased region" description="Basic and acidic residues" evidence="6">
    <location>
        <begin position="593"/>
        <end position="605"/>
    </location>
</feature>
<evidence type="ECO:0000256" key="5">
    <source>
        <dbReference type="ARBA" id="ARBA00023088"/>
    </source>
</evidence>
<feature type="domain" description="SDR-like Ig" evidence="8">
    <location>
        <begin position="143"/>
        <end position="227"/>
    </location>
</feature>
<accession>A0A4R6RSA3</accession>
<feature type="region of interest" description="Disordered" evidence="6">
    <location>
        <begin position="574"/>
        <end position="610"/>
    </location>
</feature>
<keyword evidence="5" id="KW-0572">Peptidoglycan-anchor</keyword>
<feature type="domain" description="DUF7507" evidence="9">
    <location>
        <begin position="495"/>
        <end position="572"/>
    </location>
</feature>
<evidence type="ECO:0000256" key="7">
    <source>
        <dbReference type="SAM" id="Phobius"/>
    </source>
</evidence>
<proteinExistence type="predicted"/>
<keyword evidence="7" id="KW-0472">Membrane</keyword>
<comment type="caution">
    <text evidence="10">The sequence shown here is derived from an EMBL/GenBank/DDBJ whole genome shotgun (WGS) entry which is preliminary data.</text>
</comment>
<keyword evidence="3" id="KW-0964">Secreted</keyword>
<evidence type="ECO:0000313" key="10">
    <source>
        <dbReference type="EMBL" id="TDP89731.1"/>
    </source>
</evidence>
<comment type="subcellular location">
    <subcellularLocation>
        <location evidence="1">Secreted</location>
        <location evidence="1">Cell wall</location>
        <topology evidence="1">Peptidoglycan-anchor</topology>
    </subcellularLocation>
</comment>
<keyword evidence="2" id="KW-0134">Cell wall</keyword>
<dbReference type="InterPro" id="IPR041171">
    <property type="entry name" value="SDR_Ig"/>
</dbReference>
<evidence type="ECO:0000313" key="11">
    <source>
        <dbReference type="Proteomes" id="UP000295601"/>
    </source>
</evidence>
<dbReference type="Proteomes" id="UP000295601">
    <property type="component" value="Unassembled WGS sequence"/>
</dbReference>
<feature type="region of interest" description="Disordered" evidence="6">
    <location>
        <begin position="1"/>
        <end position="22"/>
    </location>
</feature>
<dbReference type="SUPFAM" id="SSF49401">
    <property type="entry name" value="Bacterial adhesins"/>
    <property type="match status" value="1"/>
</dbReference>
<gene>
    <name evidence="10" type="ORF">EDF62_3028</name>
</gene>
<dbReference type="Gene3D" id="2.60.40.1280">
    <property type="match status" value="1"/>
</dbReference>
<keyword evidence="11" id="KW-1185">Reference proteome</keyword>
<dbReference type="EMBL" id="SNYA01000008">
    <property type="protein sequence ID" value="TDP89731.1"/>
    <property type="molecule type" value="Genomic_DNA"/>
</dbReference>
<dbReference type="InterPro" id="IPR008966">
    <property type="entry name" value="Adhesion_dom_sf"/>
</dbReference>
<dbReference type="GO" id="GO:0007155">
    <property type="term" value="P:cell adhesion"/>
    <property type="evidence" value="ECO:0007669"/>
    <property type="project" value="InterPro"/>
</dbReference>
<evidence type="ECO:0000256" key="3">
    <source>
        <dbReference type="ARBA" id="ARBA00022525"/>
    </source>
</evidence>
<keyword evidence="4" id="KW-0732">Signal</keyword>
<protein>
    <submittedName>
        <fullName evidence="10">Uncharacterized protein</fullName>
    </submittedName>
</protein>
<dbReference type="InterPro" id="IPR055354">
    <property type="entry name" value="DUF7507"/>
</dbReference>
<dbReference type="InterPro" id="IPR011252">
    <property type="entry name" value="Fibrogen-bd_dom1"/>
</dbReference>
<evidence type="ECO:0000256" key="2">
    <source>
        <dbReference type="ARBA" id="ARBA00022512"/>
    </source>
</evidence>
<dbReference type="RefSeq" id="WP_133617593.1">
    <property type="nucleotide sequence ID" value="NZ_SNYA01000008.1"/>
</dbReference>
<evidence type="ECO:0000256" key="4">
    <source>
        <dbReference type="ARBA" id="ARBA00022729"/>
    </source>
</evidence>